<evidence type="ECO:0000313" key="2">
    <source>
        <dbReference type="Proteomes" id="UP000238348"/>
    </source>
</evidence>
<sequence length="478" mass="49719">MKLNLVHHTRVGFVYPSMARSCALALEVHVKLSRSTVLIPLLGLGLLAMTGAAGCSCNSGSDGDVGATAGDTGGGGAAGGAGGGTAGGGGAGDGGGGDGIGLDYEGNMGGSGPVTPDTACVATIAEATLTKRPVDIVFMIDNSPSMADEIKSVQDNINESFAAIIGESGIDYRVIMLAHHGDPDVDDSVCVGAPLSTATCDPVPAEPGHNPPRFYHYSLENRSHDAICNLLGTYNGGLPDDFGLAPLGWSEWVRPESLKVFVVITDDNVGCQTTHLPRNLYIDDERLPWDEVAATFEDLLFKLQPAVFGDAAARNYVFHSIIGLHENDPVTDAYPPEGDIVLETCGTAVRPGTGYQSLSQRTGGLRFPLCQTSSYDVVFQAIAEGVISGAEVACEFEVPASPPGEVIDLSTVVVQYTPGDGGEARSFDQVTGLDACQADAFYIENGTIKLCEDACLSVQSDPTAHIDVLYGCDPEDAR</sequence>
<name>A0A2L0F3I3_SORCE</name>
<dbReference type="EMBL" id="CP012673">
    <property type="protein sequence ID" value="AUX46120.1"/>
    <property type="molecule type" value="Genomic_DNA"/>
</dbReference>
<accession>A0A2L0F3I3</accession>
<dbReference type="SUPFAM" id="SSF53300">
    <property type="entry name" value="vWA-like"/>
    <property type="match status" value="1"/>
</dbReference>
<protein>
    <recommendedName>
        <fullName evidence="3">VWFA domain-containing protein</fullName>
    </recommendedName>
</protein>
<proteinExistence type="predicted"/>
<dbReference type="Proteomes" id="UP000238348">
    <property type="component" value="Chromosome"/>
</dbReference>
<gene>
    <name evidence="1" type="ORF">SOCE26_076250</name>
</gene>
<dbReference type="InterPro" id="IPR036465">
    <property type="entry name" value="vWFA_dom_sf"/>
</dbReference>
<evidence type="ECO:0008006" key="3">
    <source>
        <dbReference type="Google" id="ProtNLM"/>
    </source>
</evidence>
<evidence type="ECO:0000313" key="1">
    <source>
        <dbReference type="EMBL" id="AUX46120.1"/>
    </source>
</evidence>
<organism evidence="1 2">
    <name type="scientific">Sorangium cellulosum</name>
    <name type="common">Polyangium cellulosum</name>
    <dbReference type="NCBI Taxonomy" id="56"/>
    <lineage>
        <taxon>Bacteria</taxon>
        <taxon>Pseudomonadati</taxon>
        <taxon>Myxococcota</taxon>
        <taxon>Polyangia</taxon>
        <taxon>Polyangiales</taxon>
        <taxon>Polyangiaceae</taxon>
        <taxon>Sorangium</taxon>
    </lineage>
</organism>
<dbReference type="AlphaFoldDB" id="A0A2L0F3I3"/>
<reference evidence="1 2" key="1">
    <citation type="submission" date="2015-09" db="EMBL/GenBank/DDBJ databases">
        <title>Sorangium comparison.</title>
        <authorList>
            <person name="Zaburannyi N."/>
            <person name="Bunk B."/>
            <person name="Overmann J."/>
            <person name="Mueller R."/>
        </authorList>
    </citation>
    <scope>NUCLEOTIDE SEQUENCE [LARGE SCALE GENOMIC DNA]</scope>
    <source>
        <strain evidence="1 2">So ce26</strain>
    </source>
</reference>